<protein>
    <submittedName>
        <fullName evidence="1">Uncharacterized protein</fullName>
    </submittedName>
</protein>
<accession>A0ABM8BC66</accession>
<evidence type="ECO:0000313" key="1">
    <source>
        <dbReference type="EMBL" id="BDR54510.1"/>
    </source>
</evidence>
<proteinExistence type="predicted"/>
<gene>
    <name evidence="1" type="ORF">KIMH_06210</name>
</gene>
<sequence length="146" mass="16867">MKMDDDFIESNDLDWFASFSDGYLAHFTSGGTNLIPEKVKCCLESYEIVYNYFANLKGNYEFEIIEENLPHFDDSTKRNQYISSFIDAAAKGLFSYNRNFNDGRYFLIAKPLNPLLLNDLPENISNKLNELPKGMQSGKKYITEIE</sequence>
<organism evidence="1 2">
    <name type="scientific">Bombiscardovia apis</name>
    <dbReference type="NCBI Taxonomy" id="2932182"/>
    <lineage>
        <taxon>Bacteria</taxon>
        <taxon>Bacillati</taxon>
        <taxon>Actinomycetota</taxon>
        <taxon>Actinomycetes</taxon>
        <taxon>Bifidobacteriales</taxon>
        <taxon>Bifidobacteriaceae</taxon>
        <taxon>Bombiscardovia</taxon>
    </lineage>
</organism>
<keyword evidence="2" id="KW-1185">Reference proteome</keyword>
<evidence type="ECO:0000313" key="2">
    <source>
        <dbReference type="Proteomes" id="UP001321748"/>
    </source>
</evidence>
<dbReference type="RefSeq" id="WP_317643521.1">
    <property type="nucleotide sequence ID" value="NZ_AP026800.1"/>
</dbReference>
<name>A0ABM8BC66_9BIFI</name>
<dbReference type="Proteomes" id="UP001321748">
    <property type="component" value="Chromosome"/>
</dbReference>
<dbReference type="EMBL" id="AP026800">
    <property type="protein sequence ID" value="BDR54510.1"/>
    <property type="molecule type" value="Genomic_DNA"/>
</dbReference>
<reference evidence="1 2" key="1">
    <citation type="journal article" date="2023" name="Microbiol. Spectr.">
        <title>Symbiosis of Carpenter Bees with Uncharacterized Lactic Acid Bacteria Showing NAD Auxotrophy.</title>
        <authorList>
            <person name="Kawasaki S."/>
            <person name="Ozawa K."/>
            <person name="Mori T."/>
            <person name="Yamamoto A."/>
            <person name="Ito M."/>
            <person name="Ohkuma M."/>
            <person name="Sakamoto M."/>
            <person name="Matsutani M."/>
        </authorList>
    </citation>
    <scope>NUCLEOTIDE SEQUENCE [LARGE SCALE GENOMIC DNA]</scope>
    <source>
        <strain evidence="1 2">KimH</strain>
    </source>
</reference>